<feature type="domain" description="VWFC" evidence="9">
    <location>
        <begin position="114"/>
        <end position="180"/>
    </location>
</feature>
<dbReference type="PANTHER" id="PTHR46303">
    <property type="entry name" value="VWFC DOMAIN-CONTAINING PROTEIN"/>
    <property type="match status" value="1"/>
</dbReference>
<dbReference type="PROSITE" id="PS50184">
    <property type="entry name" value="VWFC_2"/>
    <property type="match status" value="3"/>
</dbReference>
<feature type="compositionally biased region" description="Basic and acidic residues" evidence="8">
    <location>
        <begin position="197"/>
        <end position="212"/>
    </location>
</feature>
<evidence type="ECO:0000313" key="11">
    <source>
        <dbReference type="Proteomes" id="UP000002494"/>
    </source>
</evidence>
<dbReference type="InterPro" id="IPR045717">
    <property type="entry name" value="CHRDL1/2"/>
</dbReference>
<protein>
    <submittedName>
        <fullName evidence="10">Chordin-like 2</fullName>
    </submittedName>
</protein>
<feature type="domain" description="VWFC" evidence="9">
    <location>
        <begin position="36"/>
        <end position="101"/>
    </location>
</feature>
<dbReference type="RGD" id="1306179">
    <property type="gene designation" value="Chrdl2"/>
</dbReference>
<evidence type="ECO:0000256" key="7">
    <source>
        <dbReference type="ARBA" id="ARBA00023180"/>
    </source>
</evidence>
<dbReference type="GO" id="GO:0001503">
    <property type="term" value="P:ossification"/>
    <property type="evidence" value="ECO:0007669"/>
    <property type="project" value="UniProtKB-KW"/>
</dbReference>
<evidence type="ECO:0000259" key="9">
    <source>
        <dbReference type="PROSITE" id="PS50184"/>
    </source>
</evidence>
<evidence type="ECO:0000256" key="8">
    <source>
        <dbReference type="SAM" id="MobiDB-lite"/>
    </source>
</evidence>
<dbReference type="InterPro" id="IPR001007">
    <property type="entry name" value="VWF_dom"/>
</dbReference>
<keyword evidence="11" id="KW-1185">Reference proteome</keyword>
<dbReference type="Pfam" id="PF19548">
    <property type="entry name" value="CHRDL_1_2_C"/>
    <property type="match status" value="1"/>
</dbReference>
<evidence type="ECO:0000256" key="6">
    <source>
        <dbReference type="ARBA" id="ARBA00022855"/>
    </source>
</evidence>
<name>A0A8I6AAN2_RAT</name>
<evidence type="ECO:0000313" key="10">
    <source>
        <dbReference type="Ensembl" id="ENSRNOP00000090366.1"/>
    </source>
</evidence>
<keyword evidence="5" id="KW-0677">Repeat</keyword>
<feature type="region of interest" description="Disordered" evidence="8">
    <location>
        <begin position="187"/>
        <end position="228"/>
    </location>
</feature>
<feature type="compositionally biased region" description="Polar residues" evidence="8">
    <location>
        <begin position="187"/>
        <end position="196"/>
    </location>
</feature>
<accession>A0A8I6AAN2</accession>
<dbReference type="Pfam" id="PF00093">
    <property type="entry name" value="VWC"/>
    <property type="match status" value="2"/>
</dbReference>
<keyword evidence="6" id="KW-0892">Osteogenesis</keyword>
<reference evidence="10" key="1">
    <citation type="submission" date="2024-01" db="EMBL/GenBank/DDBJ databases">
        <title>GRCr8: a new rat reference genome assembly contstructed from accurate long reads and long range scaffolding.</title>
        <authorList>
            <person name="Doris P.A."/>
            <person name="Kalbfleisch T."/>
            <person name="Li K."/>
            <person name="Howe K."/>
            <person name="Wood J."/>
        </authorList>
    </citation>
    <scope>NUCLEOTIDE SEQUENCE [LARGE SCALE GENOMIC DNA]</scope>
    <source>
        <strain evidence="10">Brown Norway</strain>
    </source>
</reference>
<dbReference type="AGR" id="RGD:1306179"/>
<evidence type="ECO:0000256" key="3">
    <source>
        <dbReference type="ARBA" id="ARBA00022525"/>
    </source>
</evidence>
<keyword evidence="2" id="KW-0217">Developmental protein</keyword>
<feature type="domain" description="VWFC" evidence="9">
    <location>
        <begin position="254"/>
        <end position="319"/>
    </location>
</feature>
<keyword evidence="7" id="KW-0325">Glycoprotein</keyword>
<dbReference type="OrthoDB" id="8173378at2759"/>
<dbReference type="Gene3D" id="6.20.200.20">
    <property type="match status" value="1"/>
</dbReference>
<dbReference type="PROSITE" id="PS01208">
    <property type="entry name" value="VWFC_1"/>
    <property type="match status" value="1"/>
</dbReference>
<evidence type="ECO:0000256" key="5">
    <source>
        <dbReference type="ARBA" id="ARBA00022737"/>
    </source>
</evidence>
<sequence length="434" mass="48833">MRRKDQAQLWVGPPVARSCLQEFIVSQPRLFSCPGKVCLFGEKIYTPGQSWHPYLEPQGTIYCVRCTCSENGHVNCYRLRCPPLHCSQPVMEPQQCCPRCVDPRVPSGLRVPLKSCQLNETTYQHGEIFSAQELFPARLSNQCVLCSCIEGHTYCGLMTCPEPSCPSTLPLPDSCCQTCKDRTTESSTEENLTQLQHGERHSQDPCSDDGKRRGPSTPAPTSLSSPLGFIPRHFQAIGMGGTTIKIILKEKHKKACTHNGKTYSHGEVWHPTVLSFGPMPCILCTCMDGYQDCHRVTCPTQYPCSQPKKVAGKCCKTCPEDEADDEHSEVISTRCPKVPGQFHVYTLVSPSPDSLHRFVLEHEASDQVEMYIWRLVKGIYHLIQIKRVRKQDFQKEAQNFRLLTGTHEGYWTVFLAQTPELKVTASPDKVTRTL</sequence>
<keyword evidence="4" id="KW-0732">Signal</keyword>
<evidence type="ECO:0000256" key="4">
    <source>
        <dbReference type="ARBA" id="ARBA00022729"/>
    </source>
</evidence>
<reference evidence="10" key="3">
    <citation type="submission" date="2025-09" db="UniProtKB">
        <authorList>
            <consortium name="Ensembl"/>
        </authorList>
    </citation>
    <scope>IDENTIFICATION</scope>
    <source>
        <strain evidence="10">Brown Norway</strain>
    </source>
</reference>
<feature type="compositionally biased region" description="Low complexity" evidence="8">
    <location>
        <begin position="215"/>
        <end position="227"/>
    </location>
</feature>
<evidence type="ECO:0000313" key="12">
    <source>
        <dbReference type="RGD" id="1306179"/>
    </source>
</evidence>
<dbReference type="GO" id="GO:0005576">
    <property type="term" value="C:extracellular region"/>
    <property type="evidence" value="ECO:0007669"/>
    <property type="project" value="UniProtKB-SubCell"/>
</dbReference>
<keyword evidence="3" id="KW-0964">Secreted</keyword>
<reference evidence="10" key="2">
    <citation type="submission" date="2025-08" db="UniProtKB">
        <authorList>
            <consortium name="Ensembl"/>
        </authorList>
    </citation>
    <scope>IDENTIFICATION</scope>
    <source>
        <strain evidence="10">Brown Norway</strain>
    </source>
</reference>
<proteinExistence type="predicted"/>
<dbReference type="OMA" id="HGKRYAP"/>
<dbReference type="SUPFAM" id="SSF57603">
    <property type="entry name" value="FnI-like domain"/>
    <property type="match status" value="3"/>
</dbReference>
<dbReference type="Gene3D" id="2.10.70.10">
    <property type="entry name" value="Complement Module, domain 1"/>
    <property type="match status" value="2"/>
</dbReference>
<dbReference type="GeneTree" id="ENSGT00940000161241"/>
<dbReference type="Pfam" id="PF23334">
    <property type="entry name" value="VWC2L_2nd"/>
    <property type="match status" value="1"/>
</dbReference>
<gene>
    <name evidence="10 12" type="primary">Chrdl2</name>
</gene>
<dbReference type="AlphaFoldDB" id="A0A8I6AAN2"/>
<evidence type="ECO:0000256" key="2">
    <source>
        <dbReference type="ARBA" id="ARBA00022473"/>
    </source>
</evidence>
<dbReference type="SMART" id="SM00214">
    <property type="entry name" value="VWC"/>
    <property type="match status" value="3"/>
</dbReference>
<dbReference type="InterPro" id="IPR045716">
    <property type="entry name" value="CHRDL_1/2_C"/>
</dbReference>
<comment type="subcellular location">
    <subcellularLocation>
        <location evidence="1">Secreted</location>
    </subcellularLocation>
</comment>
<dbReference type="Ensembl" id="ENSRNOT00000101177.2">
    <property type="protein sequence ID" value="ENSRNOP00000090366.1"/>
    <property type="gene ID" value="ENSRNOG00000018394.9"/>
</dbReference>
<dbReference type="FunFam" id="2.10.70.10:FF:000005">
    <property type="entry name" value="Chordin-like 1, isoform CRA_c"/>
    <property type="match status" value="1"/>
</dbReference>
<dbReference type="GO" id="GO:0048731">
    <property type="term" value="P:system development"/>
    <property type="evidence" value="ECO:0007669"/>
    <property type="project" value="UniProtKB-ARBA"/>
</dbReference>
<dbReference type="PANTHER" id="PTHR46303:SF3">
    <property type="entry name" value="CHORDIN-LIKE PROTEIN 2"/>
    <property type="match status" value="1"/>
</dbReference>
<dbReference type="Proteomes" id="UP000002494">
    <property type="component" value="Chromosome 1"/>
</dbReference>
<organism evidence="10 11">
    <name type="scientific">Rattus norvegicus</name>
    <name type="common">Rat</name>
    <dbReference type="NCBI Taxonomy" id="10116"/>
    <lineage>
        <taxon>Eukaryota</taxon>
        <taxon>Metazoa</taxon>
        <taxon>Chordata</taxon>
        <taxon>Craniata</taxon>
        <taxon>Vertebrata</taxon>
        <taxon>Euteleostomi</taxon>
        <taxon>Mammalia</taxon>
        <taxon>Eutheria</taxon>
        <taxon>Euarchontoglires</taxon>
        <taxon>Glires</taxon>
        <taxon>Rodentia</taxon>
        <taxon>Myomorpha</taxon>
        <taxon>Muroidea</taxon>
        <taxon>Muridae</taxon>
        <taxon>Murinae</taxon>
        <taxon>Rattus</taxon>
    </lineage>
</organism>
<evidence type="ECO:0000256" key="1">
    <source>
        <dbReference type="ARBA" id="ARBA00004613"/>
    </source>
</evidence>